<dbReference type="InterPro" id="IPR031793">
    <property type="entry name" value="KICSTOR_ITFG2"/>
</dbReference>
<dbReference type="OrthoDB" id="9996127at2759"/>
<proteinExistence type="predicted"/>
<evidence type="ECO:0000256" key="1">
    <source>
        <dbReference type="SAM" id="MobiDB-lite"/>
    </source>
</evidence>
<dbReference type="InterPro" id="IPR028994">
    <property type="entry name" value="Integrin_alpha_N"/>
</dbReference>
<protein>
    <submittedName>
        <fullName evidence="2">Integrin alpha FG-GAP repeat containing 2</fullName>
    </submittedName>
</protein>
<gene>
    <name evidence="2" type="primary">ITFG2</name>
</gene>
<dbReference type="Pfam" id="PF15907">
    <property type="entry name" value="Itfg2"/>
    <property type="match status" value="1"/>
</dbReference>
<dbReference type="PANTHER" id="PTHR16317">
    <property type="entry name" value="INTEGRIN ALPHA REPEAT DOMAIN-CONTAINING"/>
    <property type="match status" value="1"/>
</dbReference>
<feature type="region of interest" description="Disordered" evidence="1">
    <location>
        <begin position="386"/>
        <end position="410"/>
    </location>
</feature>
<dbReference type="AlphaFoldDB" id="A0A8V1A7B8"/>
<reference evidence="2" key="2">
    <citation type="submission" date="2025-08" db="UniProtKB">
        <authorList>
            <consortium name="Ensembl"/>
        </authorList>
    </citation>
    <scope>IDENTIFICATION</scope>
    <source>
        <strain evidence="2">broiler</strain>
    </source>
</reference>
<dbReference type="PANTHER" id="PTHR16317:SF1">
    <property type="entry name" value="KICSTOR COMPLEX PROTEIN ITFG2"/>
    <property type="match status" value="1"/>
</dbReference>
<dbReference type="Proteomes" id="UP000000539">
    <property type="component" value="Chromosome 1"/>
</dbReference>
<name>A0A8V1A7B8_CHICK</name>
<dbReference type="CTD" id="55846"/>
<sequence>MRSVSYVQRVALEFCGSLFPHAICLGDADNDTLTCVGVGDVCNKGKNLAVAVSAEGWFHLFDLTSPSKHPDASGHHELAEEQKPVFKQHIPANTKVMLISDIDGDGKCELVVGYTDRVVRAFRWEDLSENSDHVCGQLILLKKWLLEGQVDSLSVNPGPDGLPEMMVSQPGCGYAILLCTWDSEQQPTIEGRDRSSPSREAPLRDVILHQTSGRIHNKNVSTHLIGSIGRGTLKLMEGADKLLWSVQVDHQLFALEKLDVTGNGHEEVIACAWDGQTYIIDHNRTVARFQADENVSAFCAGLYACKQGSNSPCLVYVSFSQKIYIYWDVQLERMESTNLLKILESDPEFGSLLQELGVEKSDASSIQDLIYKTLYFPEKLQPNSPLQCQNPAGTNSSAHHTVIQNPLQDS</sequence>
<evidence type="ECO:0000313" key="3">
    <source>
        <dbReference type="Proteomes" id="UP000000539"/>
    </source>
</evidence>
<reference evidence="2" key="1">
    <citation type="submission" date="2020-11" db="EMBL/GenBank/DDBJ databases">
        <title>Gallus gallus (Chicken) genome, bGalGal1, GRCg7b, maternal haplotype autosomes + Z &amp; W.</title>
        <authorList>
            <person name="Warren W."/>
            <person name="Formenti G."/>
            <person name="Fedrigo O."/>
            <person name="Haase B."/>
            <person name="Mountcastle J."/>
            <person name="Balacco J."/>
            <person name="Tracey A."/>
            <person name="Schneider V."/>
            <person name="Okimoto R."/>
            <person name="Cheng H."/>
            <person name="Hawken R."/>
            <person name="Howe K."/>
            <person name="Jarvis E.D."/>
        </authorList>
    </citation>
    <scope>NUCLEOTIDE SEQUENCE [LARGE SCALE GENOMIC DNA]</scope>
    <source>
        <strain evidence="2">Broiler</strain>
    </source>
</reference>
<reference evidence="2" key="3">
    <citation type="submission" date="2025-09" db="UniProtKB">
        <authorList>
            <consortium name="Ensembl"/>
        </authorList>
    </citation>
    <scope>IDENTIFICATION</scope>
    <source>
        <strain evidence="2">broiler</strain>
    </source>
</reference>
<accession>A0A8V1A7B8</accession>
<dbReference type="Ensembl" id="ENSGALT00010060489.1">
    <property type="protein sequence ID" value="ENSGALP00010037248.1"/>
    <property type="gene ID" value="ENSGALG00010024775.1"/>
</dbReference>
<evidence type="ECO:0000313" key="2">
    <source>
        <dbReference type="Ensembl" id="ENSGALP00010037248.1"/>
    </source>
</evidence>
<keyword evidence="3" id="KW-1185">Reference proteome</keyword>
<dbReference type="RefSeq" id="XP_040517298.1">
    <property type="nucleotide sequence ID" value="XM_040661364.2"/>
</dbReference>
<dbReference type="GeneTree" id="ENSGT00390000005378"/>
<organism evidence="2 3">
    <name type="scientific">Gallus gallus</name>
    <name type="common">Chicken</name>
    <dbReference type="NCBI Taxonomy" id="9031"/>
    <lineage>
        <taxon>Eukaryota</taxon>
        <taxon>Metazoa</taxon>
        <taxon>Chordata</taxon>
        <taxon>Craniata</taxon>
        <taxon>Vertebrata</taxon>
        <taxon>Euteleostomi</taxon>
        <taxon>Archelosauria</taxon>
        <taxon>Archosauria</taxon>
        <taxon>Dinosauria</taxon>
        <taxon>Saurischia</taxon>
        <taxon>Theropoda</taxon>
        <taxon>Coelurosauria</taxon>
        <taxon>Aves</taxon>
        <taxon>Neognathae</taxon>
        <taxon>Galloanserae</taxon>
        <taxon>Galliformes</taxon>
        <taxon>Phasianidae</taxon>
        <taxon>Phasianinae</taxon>
        <taxon>Gallus</taxon>
    </lineage>
</organism>
<dbReference type="GeneID" id="418262"/>
<dbReference type="SUPFAM" id="SSF69318">
    <property type="entry name" value="Integrin alpha N-terminal domain"/>
    <property type="match status" value="1"/>
</dbReference>